<reference evidence="3 4" key="1">
    <citation type="submission" date="2016-12" db="EMBL/GenBank/DDBJ databases">
        <title>Study of bacterial adaptation to deep sea.</title>
        <authorList>
            <person name="Song J."/>
            <person name="Yoshizawa S."/>
            <person name="Kogure K."/>
        </authorList>
    </citation>
    <scope>NUCLEOTIDE SEQUENCE [LARGE SCALE GENOMIC DNA]</scope>
    <source>
        <strain evidence="3 4">SAORIC-165</strain>
    </source>
</reference>
<dbReference type="OrthoDB" id="3521766at2"/>
<feature type="chain" id="PRO_5015635348" description="PDZ domain-containing protein" evidence="1">
    <location>
        <begin position="17"/>
        <end position="234"/>
    </location>
</feature>
<name>A0A2S7U5C0_9BACT</name>
<evidence type="ECO:0000256" key="1">
    <source>
        <dbReference type="SAM" id="SignalP"/>
    </source>
</evidence>
<keyword evidence="4" id="KW-1185">Reference proteome</keyword>
<accession>A0A2S7U5C0</accession>
<gene>
    <name evidence="3" type="ORF">BSZ32_13340</name>
</gene>
<dbReference type="Gene3D" id="2.30.42.10">
    <property type="match status" value="1"/>
</dbReference>
<protein>
    <recommendedName>
        <fullName evidence="2">PDZ domain-containing protein</fullName>
    </recommendedName>
</protein>
<keyword evidence="1" id="KW-0732">Signal</keyword>
<evidence type="ECO:0000259" key="2">
    <source>
        <dbReference type="PROSITE" id="PS50106"/>
    </source>
</evidence>
<dbReference type="Proteomes" id="UP000239907">
    <property type="component" value="Unassembled WGS sequence"/>
</dbReference>
<evidence type="ECO:0000313" key="3">
    <source>
        <dbReference type="EMBL" id="PQJ29373.1"/>
    </source>
</evidence>
<proteinExistence type="predicted"/>
<dbReference type="InterPro" id="IPR001478">
    <property type="entry name" value="PDZ"/>
</dbReference>
<dbReference type="SUPFAM" id="SSF50156">
    <property type="entry name" value="PDZ domain-like"/>
    <property type="match status" value="1"/>
</dbReference>
<comment type="caution">
    <text evidence="3">The sequence shown here is derived from an EMBL/GenBank/DDBJ whole genome shotgun (WGS) entry which is preliminary data.</text>
</comment>
<dbReference type="SMART" id="SM00228">
    <property type="entry name" value="PDZ"/>
    <property type="match status" value="1"/>
</dbReference>
<dbReference type="RefSeq" id="WP_105043874.1">
    <property type="nucleotide sequence ID" value="NZ_MQWA01000001.1"/>
</dbReference>
<dbReference type="Pfam" id="PF13180">
    <property type="entry name" value="PDZ_2"/>
    <property type="match status" value="1"/>
</dbReference>
<feature type="domain" description="PDZ" evidence="2">
    <location>
        <begin position="83"/>
        <end position="176"/>
    </location>
</feature>
<dbReference type="InterPro" id="IPR036034">
    <property type="entry name" value="PDZ_sf"/>
</dbReference>
<sequence length="234" mass="26285">MNSSSLAILTSFVLSAALVAEPAAELFKKLNADSYAERHKAQLELDTWAVANPAESLELFFKEYKAAATPEVKVRVGQLLRDRVIFEKFGKPKGFVGIRMDNGAEKVDDELHAVVLVTNVVKDSPAEMFGLKQGDAIWRVDQQTFNRNALAYLQFKEIVTSKREGDTVVIDLVRGGKRIEVKLVLGTMPADLERLNNRFLNKDPELDKQNYFDNWLQSKMEAAVEKPKLESAVK</sequence>
<feature type="signal peptide" evidence="1">
    <location>
        <begin position="1"/>
        <end position="16"/>
    </location>
</feature>
<organism evidence="3 4">
    <name type="scientific">Rubritalea profundi</name>
    <dbReference type="NCBI Taxonomy" id="1658618"/>
    <lineage>
        <taxon>Bacteria</taxon>
        <taxon>Pseudomonadati</taxon>
        <taxon>Verrucomicrobiota</taxon>
        <taxon>Verrucomicrobiia</taxon>
        <taxon>Verrucomicrobiales</taxon>
        <taxon>Rubritaleaceae</taxon>
        <taxon>Rubritalea</taxon>
    </lineage>
</organism>
<dbReference type="EMBL" id="MQWA01000001">
    <property type="protein sequence ID" value="PQJ29373.1"/>
    <property type="molecule type" value="Genomic_DNA"/>
</dbReference>
<dbReference type="AlphaFoldDB" id="A0A2S7U5C0"/>
<dbReference type="PROSITE" id="PS50106">
    <property type="entry name" value="PDZ"/>
    <property type="match status" value="1"/>
</dbReference>
<evidence type="ECO:0000313" key="4">
    <source>
        <dbReference type="Proteomes" id="UP000239907"/>
    </source>
</evidence>